<dbReference type="EnsemblMetazoa" id="Aqu2.1.31124_001">
    <property type="protein sequence ID" value="Aqu2.1.31124_001"/>
    <property type="gene ID" value="Aqu2.1.31124"/>
</dbReference>
<protein>
    <submittedName>
        <fullName evidence="1">Uncharacterized protein</fullName>
    </submittedName>
</protein>
<name>A0A1X7UUD0_AMPQE</name>
<organism evidence="1">
    <name type="scientific">Amphimedon queenslandica</name>
    <name type="common">Sponge</name>
    <dbReference type="NCBI Taxonomy" id="400682"/>
    <lineage>
        <taxon>Eukaryota</taxon>
        <taxon>Metazoa</taxon>
        <taxon>Porifera</taxon>
        <taxon>Demospongiae</taxon>
        <taxon>Heteroscleromorpha</taxon>
        <taxon>Haplosclerida</taxon>
        <taxon>Niphatidae</taxon>
        <taxon>Amphimedon</taxon>
    </lineage>
</organism>
<dbReference type="AlphaFoldDB" id="A0A1X7UUD0"/>
<proteinExistence type="predicted"/>
<sequence length="92" mass="10215">MLCHINFVKTRATTSMSKQSNADFENIKQSIMRGVVSVVSMEDVPPELILTWDQIGIKITPTSTWTMSKKGRQLKAVFCGSLAGVFLPKQLV</sequence>
<reference evidence="1" key="1">
    <citation type="submission" date="2017-05" db="UniProtKB">
        <authorList>
            <consortium name="EnsemblMetazoa"/>
        </authorList>
    </citation>
    <scope>IDENTIFICATION</scope>
</reference>
<dbReference type="InParanoid" id="A0A1X7UUD0"/>
<evidence type="ECO:0000313" key="1">
    <source>
        <dbReference type="EnsemblMetazoa" id="Aqu2.1.31124_001"/>
    </source>
</evidence>
<accession>A0A1X7UUD0</accession>